<dbReference type="Pfam" id="PF09299">
    <property type="entry name" value="Mu-transpos_C"/>
    <property type="match status" value="1"/>
</dbReference>
<dbReference type="InterPro" id="IPR015378">
    <property type="entry name" value="Transposase-like_Mu_C"/>
</dbReference>
<evidence type="ECO:0000256" key="1">
    <source>
        <dbReference type="SAM" id="MobiDB-lite"/>
    </source>
</evidence>
<proteinExistence type="predicted"/>
<keyword evidence="4" id="KW-1185">Reference proteome</keyword>
<feature type="region of interest" description="Disordered" evidence="1">
    <location>
        <begin position="516"/>
        <end position="537"/>
    </location>
</feature>
<dbReference type="InterPro" id="IPR001584">
    <property type="entry name" value="Integrase_cat-core"/>
</dbReference>
<evidence type="ECO:0000259" key="2">
    <source>
        <dbReference type="PROSITE" id="PS50994"/>
    </source>
</evidence>
<dbReference type="InterPro" id="IPR012337">
    <property type="entry name" value="RNaseH-like_sf"/>
</dbReference>
<dbReference type="EMBL" id="FTNE01000034">
    <property type="protein sequence ID" value="SIR45466.1"/>
    <property type="molecule type" value="Genomic_DNA"/>
</dbReference>
<dbReference type="PANTHER" id="PTHR35004">
    <property type="entry name" value="TRANSPOSASE RV3428C-RELATED"/>
    <property type="match status" value="1"/>
</dbReference>
<evidence type="ECO:0000313" key="4">
    <source>
        <dbReference type="Proteomes" id="UP000186308"/>
    </source>
</evidence>
<evidence type="ECO:0000313" key="3">
    <source>
        <dbReference type="EMBL" id="SIR45466.1"/>
    </source>
</evidence>
<gene>
    <name evidence="3" type="ORF">SAMN05421828_13410</name>
</gene>
<accession>A0A8G2CNJ6</accession>
<dbReference type="RefSeq" id="WP_051657587.1">
    <property type="nucleotide sequence ID" value="NZ_FTNE01000034.1"/>
</dbReference>
<dbReference type="Gene3D" id="3.30.420.10">
    <property type="entry name" value="Ribonuclease H-like superfamily/Ribonuclease H"/>
    <property type="match status" value="1"/>
</dbReference>
<name>A0A8G2CNJ6_ACIRU</name>
<dbReference type="InterPro" id="IPR036397">
    <property type="entry name" value="RNaseH_sf"/>
</dbReference>
<dbReference type="AlphaFoldDB" id="A0A8G2CNJ6"/>
<reference evidence="3 4" key="1">
    <citation type="submission" date="2017-01" db="EMBL/GenBank/DDBJ databases">
        <authorList>
            <person name="Varghese N."/>
            <person name="Submissions S."/>
        </authorList>
    </citation>
    <scope>NUCLEOTIDE SEQUENCE [LARGE SCALE GENOMIC DNA]</scope>
    <source>
        <strain evidence="3 4">ATCC 35905</strain>
    </source>
</reference>
<dbReference type="InterPro" id="IPR009004">
    <property type="entry name" value="Transposase_Mu_C"/>
</dbReference>
<sequence>MSRLTDLHDYDTRVWALGQQRLKVVAALATAERTDKKSIEAAAWELGISRAYCYRLLRRYRENPTVTRLMPQSRGRVCGRRFLDPAVDAVVEAAIDEFYLTPERPTMAALVQEVARRCARKSLKAPTYKAVLARVRARKIRDVLKKREGVARARAVTARVAGHLVSDGPFALVQIDHTLTDVIVVAEGSRLPIGRPWLTLAIDVATRAVAGFYLSLERPSALAVALVLSHVVLPKDRYLRGRRVDVAWPMYGIPDRIHLDNAKEFHSQALSRGVQQYGIKVDHRPPAQPHWGGHIERLIGTMMGAVHLLPGSTSSNTIQRGAYDSEAAAVMTMGELETWLVHQIAGVYHHSVHRALGKAPITAWTEAVAQASRPLRTAPNADKFYLDFLPFRKRSVQRGGVSLFNVTYSDAVISTFLSRPRQKFLIRYDPRDMSQVYLRDNDGAYWPIPYSDRRLPAVTLSEINAVRRQLLDAGHKRLTQSKVFEALDRQRELIEQATLKSKGARRDLDRARRGLREAEASAAAPVERSADIEGAEDNISPITPFAVEEWS</sequence>
<dbReference type="Proteomes" id="UP000186308">
    <property type="component" value="Unassembled WGS sequence"/>
</dbReference>
<dbReference type="GO" id="GO:0003676">
    <property type="term" value="F:nucleic acid binding"/>
    <property type="evidence" value="ECO:0007669"/>
    <property type="project" value="InterPro"/>
</dbReference>
<protein>
    <submittedName>
        <fullName evidence="3">Putative transposase</fullName>
    </submittedName>
</protein>
<dbReference type="PANTHER" id="PTHR35004:SF6">
    <property type="entry name" value="TRANSPOSASE"/>
    <property type="match status" value="1"/>
</dbReference>
<dbReference type="GO" id="GO:0015074">
    <property type="term" value="P:DNA integration"/>
    <property type="evidence" value="ECO:0007669"/>
    <property type="project" value="InterPro"/>
</dbReference>
<organism evidence="3 4">
    <name type="scientific">Acidiphilium rubrum</name>
    <dbReference type="NCBI Taxonomy" id="526"/>
    <lineage>
        <taxon>Bacteria</taxon>
        <taxon>Pseudomonadati</taxon>
        <taxon>Pseudomonadota</taxon>
        <taxon>Alphaproteobacteria</taxon>
        <taxon>Acetobacterales</taxon>
        <taxon>Acidocellaceae</taxon>
        <taxon>Acidiphilium</taxon>
    </lineage>
</organism>
<dbReference type="PROSITE" id="PS50994">
    <property type="entry name" value="INTEGRASE"/>
    <property type="match status" value="1"/>
</dbReference>
<dbReference type="SUPFAM" id="SSF50610">
    <property type="entry name" value="mu transposase, C-terminal domain"/>
    <property type="match status" value="1"/>
</dbReference>
<feature type="domain" description="Integrase catalytic" evidence="2">
    <location>
        <begin position="165"/>
        <end position="368"/>
    </location>
</feature>
<comment type="caution">
    <text evidence="3">The sequence shown here is derived from an EMBL/GenBank/DDBJ whole genome shotgun (WGS) entry which is preliminary data.</text>
</comment>
<dbReference type="SUPFAM" id="SSF53098">
    <property type="entry name" value="Ribonuclease H-like"/>
    <property type="match status" value="1"/>
</dbReference>